<protein>
    <recommendedName>
        <fullName evidence="1">PiggyBac transposable element-derived protein domain-containing protein</fullName>
    </recommendedName>
</protein>
<dbReference type="Pfam" id="PF13843">
    <property type="entry name" value="DDE_Tnp_1_7"/>
    <property type="match status" value="1"/>
</dbReference>
<name>A0A0L8H925_OCTBM</name>
<dbReference type="InterPro" id="IPR029526">
    <property type="entry name" value="PGBD"/>
</dbReference>
<dbReference type="PANTHER" id="PTHR46599:SF3">
    <property type="entry name" value="PIGGYBAC TRANSPOSABLE ELEMENT-DERIVED PROTEIN 4"/>
    <property type="match status" value="1"/>
</dbReference>
<dbReference type="PANTHER" id="PTHR46599">
    <property type="entry name" value="PIGGYBAC TRANSPOSABLE ELEMENT-DERIVED PROTEIN 4"/>
    <property type="match status" value="1"/>
</dbReference>
<dbReference type="EMBL" id="KQ418811">
    <property type="protein sequence ID" value="KOF85786.1"/>
    <property type="molecule type" value="Genomic_DNA"/>
</dbReference>
<evidence type="ECO:0000259" key="1">
    <source>
        <dbReference type="Pfam" id="PF13843"/>
    </source>
</evidence>
<accession>A0A0L8H925</accession>
<organism evidence="2">
    <name type="scientific">Octopus bimaculoides</name>
    <name type="common">California two-spotted octopus</name>
    <dbReference type="NCBI Taxonomy" id="37653"/>
    <lineage>
        <taxon>Eukaryota</taxon>
        <taxon>Metazoa</taxon>
        <taxon>Spiralia</taxon>
        <taxon>Lophotrochozoa</taxon>
        <taxon>Mollusca</taxon>
        <taxon>Cephalopoda</taxon>
        <taxon>Coleoidea</taxon>
        <taxon>Octopodiformes</taxon>
        <taxon>Octopoda</taxon>
        <taxon>Incirrata</taxon>
        <taxon>Octopodidae</taxon>
        <taxon>Octopus</taxon>
    </lineage>
</organism>
<gene>
    <name evidence="2" type="ORF">OCBIM_22019765mg</name>
</gene>
<proteinExistence type="predicted"/>
<reference evidence="2" key="1">
    <citation type="submission" date="2015-07" db="EMBL/GenBank/DDBJ databases">
        <title>MeaNS - Measles Nucleotide Surveillance Program.</title>
        <authorList>
            <person name="Tran T."/>
            <person name="Druce J."/>
        </authorList>
    </citation>
    <scope>NUCLEOTIDE SEQUENCE</scope>
    <source>
        <strain evidence="2">UCB-OBI-ISO-001</strain>
        <tissue evidence="2">Gonad</tissue>
    </source>
</reference>
<feature type="domain" description="PiggyBac transposable element-derived protein" evidence="1">
    <location>
        <begin position="5"/>
        <end position="106"/>
    </location>
</feature>
<sequence>MEMLVHKDHFEQYWWSKDALLTLTPSFPEVMSCNRFPAIWSLLHCVNKDDENIDRNAKLYKTRPIFNHLFDKFKQRYEPGCDSLLDERMIPMKNKLSFKQLLHDAHHDVERAETASRNNHCKMCGEKYLRVKQMEFQAEDKDLPKPCKTVYRCKYCEEFLCIGKPGSNCWFDWHHKHQY</sequence>
<dbReference type="AlphaFoldDB" id="A0A0L8H925"/>
<evidence type="ECO:0000313" key="2">
    <source>
        <dbReference type="EMBL" id="KOF85786.1"/>
    </source>
</evidence>